<sequence length="141" mass="15812">MKRASQNADTTVAPGKCIKLNCEELKSADAATLIGKILSTTNKLNEANEMVRKVESTCRRFSSRTLAKEEELKDLVNIQWPLSTKSTPLNPMTWEAQDQRSELAKHCQNKLGLCSYKIARVSLSGQKDERKTAFQRLAPDD</sequence>
<reference evidence="1" key="1">
    <citation type="submission" date="2021-06" db="EMBL/GenBank/DDBJ databases">
        <title>Parelaphostrongylus tenuis whole genome reference sequence.</title>
        <authorList>
            <person name="Garwood T.J."/>
            <person name="Larsen P.A."/>
            <person name="Fountain-Jones N.M."/>
            <person name="Garbe J.R."/>
            <person name="Macchietto M.G."/>
            <person name="Kania S.A."/>
            <person name="Gerhold R.W."/>
            <person name="Richards J.E."/>
            <person name="Wolf T.M."/>
        </authorList>
    </citation>
    <scope>NUCLEOTIDE SEQUENCE</scope>
    <source>
        <strain evidence="1">MNPRO001-30</strain>
        <tissue evidence="1">Meninges</tissue>
    </source>
</reference>
<evidence type="ECO:0000313" key="1">
    <source>
        <dbReference type="EMBL" id="KAJ1365917.1"/>
    </source>
</evidence>
<keyword evidence="2" id="KW-1185">Reference proteome</keyword>
<accession>A0AAD5WD09</accession>
<gene>
    <name evidence="1" type="ORF">KIN20_026392</name>
</gene>
<proteinExistence type="predicted"/>
<evidence type="ECO:0000313" key="2">
    <source>
        <dbReference type="Proteomes" id="UP001196413"/>
    </source>
</evidence>
<organism evidence="1 2">
    <name type="scientific">Parelaphostrongylus tenuis</name>
    <name type="common">Meningeal worm</name>
    <dbReference type="NCBI Taxonomy" id="148309"/>
    <lineage>
        <taxon>Eukaryota</taxon>
        <taxon>Metazoa</taxon>
        <taxon>Ecdysozoa</taxon>
        <taxon>Nematoda</taxon>
        <taxon>Chromadorea</taxon>
        <taxon>Rhabditida</taxon>
        <taxon>Rhabditina</taxon>
        <taxon>Rhabditomorpha</taxon>
        <taxon>Strongyloidea</taxon>
        <taxon>Metastrongylidae</taxon>
        <taxon>Parelaphostrongylus</taxon>
    </lineage>
</organism>
<dbReference type="AlphaFoldDB" id="A0AAD5WD09"/>
<dbReference type="EMBL" id="JAHQIW010005394">
    <property type="protein sequence ID" value="KAJ1365917.1"/>
    <property type="molecule type" value="Genomic_DNA"/>
</dbReference>
<comment type="caution">
    <text evidence="1">The sequence shown here is derived from an EMBL/GenBank/DDBJ whole genome shotgun (WGS) entry which is preliminary data.</text>
</comment>
<protein>
    <submittedName>
        <fullName evidence="1">Uncharacterized protein</fullName>
    </submittedName>
</protein>
<dbReference type="Proteomes" id="UP001196413">
    <property type="component" value="Unassembled WGS sequence"/>
</dbReference>
<name>A0AAD5WD09_PARTN</name>